<sequence>MQPVPPPNALPAPPRIARFGPFQLVPARRRLLLDGEPVRLSDRALDLLVALVEQRGEVVSKPQMLQRGWPGLVVEESNLRVQIAALRRALRDPRDAPRFIMSVPGRGYAFVADVAWTADEGEAAQRGAAAAPSPAARAAPAQPLVGRDDFVAALQYELALRRFITVIGPGGMGKTAVARLVAARSASRYADGVQLLDLATLAGADLVLPHLASRLRVPATGAGTLAALVEHLRHRHLLLVLDNCEHVVDAVCTLAQALREQCEGVDVLATSREALRAAGEYVKRLPPLAVPPAGQAMSAEQALDHAALRLLVERIQAQDVRLSLDEGELALLGDICRRLDGLPLALELAASWVPVLGLAGVALLLDQRLSRLGGGARDAPPRHRSLAAAIASSYDTLDAGERALFRQLGAFRGSFTLAAVESVCRLRGGEAAACAALSQLGRLVDKSLVSVELAEVPPRYRLYESLRRYALEQLHDLAEWRAASQAHASQVLAHCEGLMRQHMNPSWPQHHGGDMADIRAALAWALGPDGDAPLAMALVRASEPLWTGLLLVDEWRVLLERALAQARDAGREGEGDAAWLQMHLAGLQALEAAAG</sequence>
<feature type="domain" description="OmpR/PhoB-type" evidence="3">
    <location>
        <begin position="14"/>
        <end position="112"/>
    </location>
</feature>
<dbReference type="PRINTS" id="PR00364">
    <property type="entry name" value="DISEASERSIST"/>
</dbReference>
<dbReference type="Pfam" id="PF00486">
    <property type="entry name" value="Trans_reg_C"/>
    <property type="match status" value="1"/>
</dbReference>
<dbReference type="SUPFAM" id="SSF52540">
    <property type="entry name" value="P-loop containing nucleoside triphosphate hydrolases"/>
    <property type="match status" value="1"/>
</dbReference>
<organism evidence="4 5">
    <name type="scientific">Azohydromonas lata</name>
    <dbReference type="NCBI Taxonomy" id="45677"/>
    <lineage>
        <taxon>Bacteria</taxon>
        <taxon>Pseudomonadati</taxon>
        <taxon>Pseudomonadota</taxon>
        <taxon>Betaproteobacteria</taxon>
        <taxon>Burkholderiales</taxon>
        <taxon>Sphaerotilaceae</taxon>
        <taxon>Azohydromonas</taxon>
    </lineage>
</organism>
<dbReference type="PROSITE" id="PS51755">
    <property type="entry name" value="OMPR_PHOB"/>
    <property type="match status" value="1"/>
</dbReference>
<evidence type="ECO:0000256" key="2">
    <source>
        <dbReference type="PROSITE-ProRule" id="PRU01091"/>
    </source>
</evidence>
<dbReference type="CDD" id="cd00383">
    <property type="entry name" value="trans_reg_C"/>
    <property type="match status" value="1"/>
</dbReference>
<dbReference type="InterPro" id="IPR036388">
    <property type="entry name" value="WH-like_DNA-bd_sf"/>
</dbReference>
<dbReference type="SMART" id="SM00862">
    <property type="entry name" value="Trans_reg_C"/>
    <property type="match status" value="1"/>
</dbReference>
<gene>
    <name evidence="4" type="ORF">SM757_33650</name>
</gene>
<dbReference type="InterPro" id="IPR027417">
    <property type="entry name" value="P-loop_NTPase"/>
</dbReference>
<dbReference type="Gene3D" id="3.40.50.300">
    <property type="entry name" value="P-loop containing nucleotide triphosphate hydrolases"/>
    <property type="match status" value="1"/>
</dbReference>
<dbReference type="Pfam" id="PF13401">
    <property type="entry name" value="AAA_22"/>
    <property type="match status" value="1"/>
</dbReference>
<evidence type="ECO:0000259" key="3">
    <source>
        <dbReference type="PROSITE" id="PS51755"/>
    </source>
</evidence>
<dbReference type="Gene3D" id="1.10.10.10">
    <property type="entry name" value="Winged helix-like DNA-binding domain superfamily/Winged helix DNA-binding domain"/>
    <property type="match status" value="1"/>
</dbReference>
<evidence type="ECO:0000313" key="4">
    <source>
        <dbReference type="EMBL" id="MDZ5461532.1"/>
    </source>
</evidence>
<dbReference type="SUPFAM" id="SSF46894">
    <property type="entry name" value="C-terminal effector domain of the bipartite response regulators"/>
    <property type="match status" value="1"/>
</dbReference>
<evidence type="ECO:0000256" key="1">
    <source>
        <dbReference type="ARBA" id="ARBA00023125"/>
    </source>
</evidence>
<dbReference type="InterPro" id="IPR049945">
    <property type="entry name" value="AAA_22"/>
</dbReference>
<dbReference type="InterPro" id="IPR001867">
    <property type="entry name" value="OmpR/PhoB-type_DNA-bd"/>
</dbReference>
<dbReference type="PANTHER" id="PTHR47691">
    <property type="entry name" value="REGULATOR-RELATED"/>
    <property type="match status" value="1"/>
</dbReference>
<reference evidence="4 5" key="1">
    <citation type="submission" date="2023-11" db="EMBL/GenBank/DDBJ databases">
        <title>Draft genome of Azohydromonas lata strain H1 (DSM1123), a polyhydroxyalkanoate producer.</title>
        <authorList>
            <person name="Traversa D."/>
            <person name="D'Addabbo P."/>
            <person name="Pazzani C."/>
            <person name="Manzari C."/>
            <person name="Chiara M."/>
            <person name="Scrascia M."/>
        </authorList>
    </citation>
    <scope>NUCLEOTIDE SEQUENCE [LARGE SCALE GENOMIC DNA]</scope>
    <source>
        <strain evidence="4 5">H1</strain>
    </source>
</reference>
<dbReference type="RefSeq" id="WP_322468670.1">
    <property type="nucleotide sequence ID" value="NZ_JAXOJX010000123.1"/>
</dbReference>
<dbReference type="PANTHER" id="PTHR47691:SF3">
    <property type="entry name" value="HTH-TYPE TRANSCRIPTIONAL REGULATOR RV0890C-RELATED"/>
    <property type="match status" value="1"/>
</dbReference>
<dbReference type="InterPro" id="IPR016032">
    <property type="entry name" value="Sig_transdc_resp-reg_C-effctor"/>
</dbReference>
<proteinExistence type="predicted"/>
<keyword evidence="5" id="KW-1185">Reference proteome</keyword>
<keyword evidence="1 2" id="KW-0238">DNA-binding</keyword>
<feature type="DNA-binding region" description="OmpR/PhoB-type" evidence="2">
    <location>
        <begin position="14"/>
        <end position="112"/>
    </location>
</feature>
<dbReference type="Proteomes" id="UP001293718">
    <property type="component" value="Unassembled WGS sequence"/>
</dbReference>
<dbReference type="EMBL" id="JAXOJX010000123">
    <property type="protein sequence ID" value="MDZ5461532.1"/>
    <property type="molecule type" value="Genomic_DNA"/>
</dbReference>
<name>A0ABU5IRK7_9BURK</name>
<accession>A0ABU5IRK7</accession>
<protein>
    <submittedName>
        <fullName evidence="4">Winged helix-turn-helix domain-containing protein</fullName>
    </submittedName>
</protein>
<comment type="caution">
    <text evidence="4">The sequence shown here is derived from an EMBL/GenBank/DDBJ whole genome shotgun (WGS) entry which is preliminary data.</text>
</comment>
<evidence type="ECO:0000313" key="5">
    <source>
        <dbReference type="Proteomes" id="UP001293718"/>
    </source>
</evidence>